<dbReference type="InterPro" id="IPR036637">
    <property type="entry name" value="Phosphohistidine_dom_sf"/>
</dbReference>
<keyword evidence="3" id="KW-1185">Reference proteome</keyword>
<proteinExistence type="predicted"/>
<dbReference type="GO" id="GO:0005524">
    <property type="term" value="F:ATP binding"/>
    <property type="evidence" value="ECO:0007669"/>
    <property type="project" value="InterPro"/>
</dbReference>
<name>A0A3N2GQS8_9PSEU</name>
<organism evidence="2 3">
    <name type="scientific">Amycolatopsis thermoflava</name>
    <dbReference type="NCBI Taxonomy" id="84480"/>
    <lineage>
        <taxon>Bacteria</taxon>
        <taxon>Bacillati</taxon>
        <taxon>Actinomycetota</taxon>
        <taxon>Actinomycetes</taxon>
        <taxon>Pseudonocardiales</taxon>
        <taxon>Pseudonocardiaceae</taxon>
        <taxon>Amycolatopsis</taxon>
        <taxon>Amycolatopsis methanolica group</taxon>
    </lineage>
</organism>
<dbReference type="InterPro" id="IPR051549">
    <property type="entry name" value="PEP_Utilizing_Enz"/>
</dbReference>
<dbReference type="GeneID" id="301842705"/>
<protein>
    <submittedName>
        <fullName evidence="2">PEP-utilizing family enzyme</fullName>
    </submittedName>
</protein>
<dbReference type="Gene3D" id="3.50.30.10">
    <property type="entry name" value="Phosphohistidine domain"/>
    <property type="match status" value="1"/>
</dbReference>
<accession>A0A3N2GQS8</accession>
<dbReference type="Gene3D" id="3.30.1490.20">
    <property type="entry name" value="ATP-grasp fold, A domain"/>
    <property type="match status" value="1"/>
</dbReference>
<dbReference type="InterPro" id="IPR008279">
    <property type="entry name" value="PEP-util_enz_mobile_dom"/>
</dbReference>
<dbReference type="PANTHER" id="PTHR43615">
    <property type="entry name" value="PHOSPHOENOLPYRUVATE SYNTHASE-RELATED"/>
    <property type="match status" value="1"/>
</dbReference>
<dbReference type="Proteomes" id="UP000274843">
    <property type="component" value="Unassembled WGS sequence"/>
</dbReference>
<dbReference type="SUPFAM" id="SSF56059">
    <property type="entry name" value="Glutathione synthetase ATP-binding domain-like"/>
    <property type="match status" value="1"/>
</dbReference>
<dbReference type="EMBL" id="RKHY01000001">
    <property type="protein sequence ID" value="ROS38964.1"/>
    <property type="molecule type" value="Genomic_DNA"/>
</dbReference>
<dbReference type="NCBIfam" id="NF004508">
    <property type="entry name" value="PRK05849.1"/>
    <property type="match status" value="1"/>
</dbReference>
<feature type="domain" description="PEP-utilising enzyme mobile" evidence="1">
    <location>
        <begin position="700"/>
        <end position="754"/>
    </location>
</feature>
<dbReference type="RefSeq" id="WP_123683170.1">
    <property type="nucleotide sequence ID" value="NZ_RKHY01000001.1"/>
</dbReference>
<evidence type="ECO:0000313" key="3">
    <source>
        <dbReference type="Proteomes" id="UP000274843"/>
    </source>
</evidence>
<dbReference type="InterPro" id="IPR013815">
    <property type="entry name" value="ATP_grasp_subdomain_1"/>
</dbReference>
<dbReference type="SUPFAM" id="SSF52009">
    <property type="entry name" value="Phosphohistidine domain"/>
    <property type="match status" value="1"/>
</dbReference>
<sequence length="789" mass="85712">MHAPVSPATESFEFGTKAETLARLAPLVRSAVVLPMESFTVDRWRGDPLGVLDRVRGHSWSSAPLIVRSSSRDEDQAGFSNAGRYLSLSDVHGWQELRRAIDIVVRSFDDHPDNQVLVQPQLRDPVASGVVSSCEPSGGAPYRVVNWTESADTAEVTSGRAGVRTWYFLPGPDPVPPTPLLAGLPALIAELEQLSGDEPFEFEFGVAGDGRLVLFQVRPLATARLPLSRRRHRAAVAACQAQVATLQSAGPPALSRDTVLGVMPDWNPAEMIGVRPRPLALSLYRRLITDRIWAESRFRYGYRDLRGTPLLVDLGGLAYIDTRASFSSLVPAALDDRTAARLVRHYLTRLRANPGLHDKVEFEIALSSFHFGTPGDAARLCEVNVLDHAEAAALVRALRVLTVRMMSPSGPFTRDLAELDQLSRWQVRRRPRWSPDRIGELVRLCRTQGTLPFAGVARAAFAATALVRSLVDTGTLSPADADALLGSATTVSTEMQRDFCTVDRRTFLDRYGHLRPGTYDILSARYDEEPDRYFDWSIRDTPPHPPVFHPTPAQARDVRELLAAHRMPGTERDLFRFVTSAVSAREYGKLQFSRVLSEILVEARRAGERLGFTADELSYATVDALSQLTGSVRTDSAVLHEAIERGSSRHALTGSLCAPAVITGAAELASFVALPGEANFVTQSRVAARVADVSAGDDPAGAIAMITAADPGYDWIFTKGIAGLVTAFGGANSHMAIRALELGIPAAIGVGETQFRNWLRAGALEVDAAAKLVRPVPVAGRPEPEARAS</sequence>
<dbReference type="PANTHER" id="PTHR43615:SF1">
    <property type="entry name" value="PPDK_N DOMAIN-CONTAINING PROTEIN"/>
    <property type="match status" value="1"/>
</dbReference>
<reference evidence="2 3" key="1">
    <citation type="submission" date="2018-11" db="EMBL/GenBank/DDBJ databases">
        <title>Sequencing the genomes of 1000 actinobacteria strains.</title>
        <authorList>
            <person name="Klenk H.-P."/>
        </authorList>
    </citation>
    <scope>NUCLEOTIDE SEQUENCE [LARGE SCALE GENOMIC DNA]</scope>
    <source>
        <strain evidence="2 3">DSM 44348</strain>
    </source>
</reference>
<evidence type="ECO:0000259" key="1">
    <source>
        <dbReference type="Pfam" id="PF00391"/>
    </source>
</evidence>
<dbReference type="GO" id="GO:0016772">
    <property type="term" value="F:transferase activity, transferring phosphorus-containing groups"/>
    <property type="evidence" value="ECO:0007669"/>
    <property type="project" value="InterPro"/>
</dbReference>
<evidence type="ECO:0000313" key="2">
    <source>
        <dbReference type="EMBL" id="ROS38964.1"/>
    </source>
</evidence>
<gene>
    <name evidence="2" type="ORF">EDD35_1256</name>
</gene>
<comment type="caution">
    <text evidence="2">The sequence shown here is derived from an EMBL/GenBank/DDBJ whole genome shotgun (WGS) entry which is preliminary data.</text>
</comment>
<dbReference type="AlphaFoldDB" id="A0A3N2GQS8"/>
<dbReference type="Pfam" id="PF00391">
    <property type="entry name" value="PEP-utilizers"/>
    <property type="match status" value="1"/>
</dbReference>